<feature type="transmembrane region" description="Helical" evidence="2">
    <location>
        <begin position="139"/>
        <end position="162"/>
    </location>
</feature>
<evidence type="ECO:0000256" key="1">
    <source>
        <dbReference type="SAM" id="MobiDB-lite"/>
    </source>
</evidence>
<dbReference type="PANTHER" id="PTHR37488:SF1">
    <property type="entry name" value="DUF1275 DOMAIN PROTEIN"/>
    <property type="match status" value="1"/>
</dbReference>
<evidence type="ECO:0000313" key="3">
    <source>
        <dbReference type="EMBL" id="KAG5931397.1"/>
    </source>
</evidence>
<evidence type="ECO:0000256" key="2">
    <source>
        <dbReference type="SAM" id="Phobius"/>
    </source>
</evidence>
<sequence>MSRYGTTNGTATPARHPGNSAHGHHERQPLLGQSGDTHAQLGKCRTRMTAEVSRSHADLILLLCYVVTGLLDSASIQVWGSFVSMQTGNTVYVGLGLASVVYRPITPRLYKSGISLLSFCIGSFFFARFHRFFSPKRRWVLCASFAAQAALTMAAAVIVTVRPTLEGDMAPVDWTVLLPLALIAFQSCGQAVTSRALKYNALTSVVLTSVYCDLFSDQDLFKWDNAERNRRASAPVLLLGGAVIGGLLAHSPVGIQGALWAAGVIKSIMVIVWVFWPAEEEEC</sequence>
<dbReference type="InterPro" id="IPR010699">
    <property type="entry name" value="DUF1275"/>
</dbReference>
<organism evidence="3 4">
    <name type="scientific">Claviceps pazoutovae</name>
    <dbReference type="NCBI Taxonomy" id="1649127"/>
    <lineage>
        <taxon>Eukaryota</taxon>
        <taxon>Fungi</taxon>
        <taxon>Dikarya</taxon>
        <taxon>Ascomycota</taxon>
        <taxon>Pezizomycotina</taxon>
        <taxon>Sordariomycetes</taxon>
        <taxon>Hypocreomycetidae</taxon>
        <taxon>Hypocreales</taxon>
        <taxon>Clavicipitaceae</taxon>
        <taxon>Claviceps</taxon>
    </lineage>
</organism>
<keyword evidence="2" id="KW-1133">Transmembrane helix</keyword>
<feature type="region of interest" description="Disordered" evidence="1">
    <location>
        <begin position="1"/>
        <end position="37"/>
    </location>
</feature>
<feature type="transmembrane region" description="Helical" evidence="2">
    <location>
        <begin position="232"/>
        <end position="251"/>
    </location>
</feature>
<reference evidence="3 4" key="1">
    <citation type="journal article" date="2020" name="bioRxiv">
        <title>Whole genome comparisons of ergot fungi reveals the divergence and evolution of species within the genus Claviceps are the result of varying mechanisms driving genome evolution and host range expansion.</title>
        <authorList>
            <person name="Wyka S.A."/>
            <person name="Mondo S.J."/>
            <person name="Liu M."/>
            <person name="Dettman J."/>
            <person name="Nalam V."/>
            <person name="Broders K.D."/>
        </authorList>
    </citation>
    <scope>NUCLEOTIDE SEQUENCE [LARGE SCALE GENOMIC DNA]</scope>
    <source>
        <strain evidence="3 4">CCC 1485</strain>
    </source>
</reference>
<dbReference type="OrthoDB" id="5288586at2759"/>
<feature type="transmembrane region" description="Helical" evidence="2">
    <location>
        <begin position="174"/>
        <end position="192"/>
    </location>
</feature>
<keyword evidence="4" id="KW-1185">Reference proteome</keyword>
<dbReference type="EMBL" id="SRPO01000577">
    <property type="protein sequence ID" value="KAG5931397.1"/>
    <property type="molecule type" value="Genomic_DNA"/>
</dbReference>
<dbReference type="PANTHER" id="PTHR37488">
    <property type="entry name" value="DUF1275 DOMAIN-CONTAINING PROTEIN"/>
    <property type="match status" value="1"/>
</dbReference>
<feature type="compositionally biased region" description="Polar residues" evidence="1">
    <location>
        <begin position="1"/>
        <end position="11"/>
    </location>
</feature>
<feature type="transmembrane region" description="Helical" evidence="2">
    <location>
        <begin position="109"/>
        <end position="127"/>
    </location>
</feature>
<keyword evidence="2" id="KW-0472">Membrane</keyword>
<evidence type="ECO:0000313" key="4">
    <source>
        <dbReference type="Proteomes" id="UP000706124"/>
    </source>
</evidence>
<feature type="transmembrane region" description="Helical" evidence="2">
    <location>
        <begin position="257"/>
        <end position="276"/>
    </location>
</feature>
<feature type="transmembrane region" description="Helical" evidence="2">
    <location>
        <begin position="57"/>
        <end position="79"/>
    </location>
</feature>
<protein>
    <recommendedName>
        <fullName evidence="5">DUF1275 domain protein</fullName>
    </recommendedName>
</protein>
<accession>A0A9P7M766</accession>
<gene>
    <name evidence="3" type="ORF">E4U60_006112</name>
</gene>
<dbReference type="Proteomes" id="UP000706124">
    <property type="component" value="Unassembled WGS sequence"/>
</dbReference>
<proteinExistence type="predicted"/>
<dbReference type="Pfam" id="PF06912">
    <property type="entry name" value="DUF1275"/>
    <property type="match status" value="1"/>
</dbReference>
<evidence type="ECO:0008006" key="5">
    <source>
        <dbReference type="Google" id="ProtNLM"/>
    </source>
</evidence>
<keyword evidence="2" id="KW-0812">Transmembrane</keyword>
<dbReference type="AlphaFoldDB" id="A0A9P7M766"/>
<name>A0A9P7M766_9HYPO</name>
<comment type="caution">
    <text evidence="3">The sequence shown here is derived from an EMBL/GenBank/DDBJ whole genome shotgun (WGS) entry which is preliminary data.</text>
</comment>